<dbReference type="InterPro" id="IPR045959">
    <property type="entry name" value="CGDB"/>
</dbReference>
<keyword evidence="2" id="KW-0119">Carbohydrate metabolism</keyword>
<evidence type="ECO:0000259" key="5">
    <source>
        <dbReference type="Pfam" id="PF19906"/>
    </source>
</evidence>
<keyword evidence="1" id="KW-0456">Lyase</keyword>
<evidence type="ECO:0000256" key="4">
    <source>
        <dbReference type="ARBA" id="ARBA00047208"/>
    </source>
</evidence>
<proteinExistence type="inferred from homology"/>
<organism evidence="6 7">
    <name type="scientific">Lysobacter korlensis</name>
    <dbReference type="NCBI Taxonomy" id="553636"/>
    <lineage>
        <taxon>Bacteria</taxon>
        <taxon>Pseudomonadati</taxon>
        <taxon>Pseudomonadota</taxon>
        <taxon>Gammaproteobacteria</taxon>
        <taxon>Lysobacterales</taxon>
        <taxon>Lysobacteraceae</taxon>
        <taxon>Lysobacter</taxon>
    </lineage>
</organism>
<name>A0ABV6RX62_9GAMM</name>
<dbReference type="Proteomes" id="UP001589896">
    <property type="component" value="Unassembled WGS sequence"/>
</dbReference>
<evidence type="ECO:0000256" key="2">
    <source>
        <dbReference type="ARBA" id="ARBA00023277"/>
    </source>
</evidence>
<dbReference type="Pfam" id="PF19906">
    <property type="entry name" value="CGDB"/>
    <property type="match status" value="1"/>
</dbReference>
<comment type="similarity">
    <text evidence="3">Belongs to the C-glycoside deglycosidase beta subunit family.</text>
</comment>
<evidence type="ECO:0000256" key="3">
    <source>
        <dbReference type="ARBA" id="ARBA00046336"/>
    </source>
</evidence>
<evidence type="ECO:0000313" key="7">
    <source>
        <dbReference type="Proteomes" id="UP001589896"/>
    </source>
</evidence>
<gene>
    <name evidence="6" type="ORF">ACFFGH_27370</name>
</gene>
<reference evidence="6 7" key="1">
    <citation type="submission" date="2024-09" db="EMBL/GenBank/DDBJ databases">
        <authorList>
            <person name="Sun Q."/>
            <person name="Mori K."/>
        </authorList>
    </citation>
    <scope>NUCLEOTIDE SEQUENCE [LARGE SCALE GENOMIC DNA]</scope>
    <source>
        <strain evidence="6 7">KCTC 23076</strain>
    </source>
</reference>
<protein>
    <recommendedName>
        <fullName evidence="4">C-deglycosylation enzyme beta subunit</fullName>
    </recommendedName>
</protein>
<evidence type="ECO:0000313" key="6">
    <source>
        <dbReference type="EMBL" id="MFC0681566.1"/>
    </source>
</evidence>
<comment type="caution">
    <text evidence="6">The sequence shown here is derived from an EMBL/GenBank/DDBJ whole genome shotgun (WGS) entry which is preliminary data.</text>
</comment>
<sequence length="141" mass="15299">MGFDQAMLSEGGLTGGPGGYVLTLRLPWMRSLPWSCVEEVDVALDGQSVNDDALAFEVDGALVAPQQLSGRWQDYWVVGRPVRLHIRSGPAVPTGRRVRVDLTLRLRIPYLILGPAGPLVLPVRASRELQVRGATLEGATK</sequence>
<keyword evidence="7" id="KW-1185">Reference proteome</keyword>
<feature type="domain" description="C-glycoside deglycosidase beta subunit" evidence="5">
    <location>
        <begin position="15"/>
        <end position="110"/>
    </location>
</feature>
<dbReference type="EMBL" id="JBHLTG010000008">
    <property type="protein sequence ID" value="MFC0681566.1"/>
    <property type="molecule type" value="Genomic_DNA"/>
</dbReference>
<evidence type="ECO:0000256" key="1">
    <source>
        <dbReference type="ARBA" id="ARBA00023239"/>
    </source>
</evidence>
<accession>A0ABV6RX62</accession>
<dbReference type="RefSeq" id="WP_386674419.1">
    <property type="nucleotide sequence ID" value="NZ_JBHLTG010000008.1"/>
</dbReference>